<feature type="domain" description="OmpA-like" evidence="3">
    <location>
        <begin position="52"/>
        <end position="168"/>
    </location>
</feature>
<dbReference type="InterPro" id="IPR050330">
    <property type="entry name" value="Bact_OuterMem_StrucFunc"/>
</dbReference>
<reference evidence="5" key="1">
    <citation type="submission" date="2019-03" db="EMBL/GenBank/DDBJ databases">
        <authorList>
            <person name="Danneels B."/>
        </authorList>
    </citation>
    <scope>NUCLEOTIDE SEQUENCE</scope>
</reference>
<dbReference type="EMBL" id="CAADIG010000035">
    <property type="protein sequence ID" value="VFR51547.1"/>
    <property type="molecule type" value="Genomic_DNA"/>
</dbReference>
<dbReference type="PROSITE" id="PS51123">
    <property type="entry name" value="OMPA_2"/>
    <property type="match status" value="1"/>
</dbReference>
<protein>
    <submittedName>
        <fullName evidence="5">Integral membrane protein YfiB</fullName>
    </submittedName>
</protein>
<dbReference type="PANTHER" id="PTHR30329">
    <property type="entry name" value="STATOR ELEMENT OF FLAGELLAR MOTOR COMPLEX"/>
    <property type="match status" value="1"/>
</dbReference>
<dbReference type="EMBL" id="CAADID010000004">
    <property type="protein sequence ID" value="VFR58266.1"/>
    <property type="molecule type" value="Genomic_DNA"/>
</dbReference>
<dbReference type="InterPro" id="IPR006665">
    <property type="entry name" value="OmpA-like"/>
</dbReference>
<dbReference type="SUPFAM" id="SSF103088">
    <property type="entry name" value="OmpA-like"/>
    <property type="match status" value="1"/>
</dbReference>
<dbReference type="Pfam" id="PF00691">
    <property type="entry name" value="OmpA"/>
    <property type="match status" value="1"/>
</dbReference>
<accession>A0A484S6W4</accession>
<proteinExistence type="predicted"/>
<evidence type="ECO:0000256" key="2">
    <source>
        <dbReference type="ARBA" id="ARBA00023136"/>
    </source>
</evidence>
<evidence type="ECO:0000313" key="4">
    <source>
        <dbReference type="EMBL" id="VFR51547.1"/>
    </source>
</evidence>
<evidence type="ECO:0000259" key="3">
    <source>
        <dbReference type="PROSITE" id="PS51123"/>
    </source>
</evidence>
<dbReference type="GO" id="GO:0009279">
    <property type="term" value="C:cell outer membrane"/>
    <property type="evidence" value="ECO:0007669"/>
    <property type="project" value="UniProtKB-SubCell"/>
</dbReference>
<comment type="subcellular location">
    <subcellularLocation>
        <location evidence="1">Cell outer membrane</location>
    </subcellularLocation>
</comment>
<evidence type="ECO:0000313" key="5">
    <source>
        <dbReference type="EMBL" id="VFR58266.1"/>
    </source>
</evidence>
<evidence type="ECO:0000256" key="1">
    <source>
        <dbReference type="ARBA" id="ARBA00004442"/>
    </source>
</evidence>
<dbReference type="Gene3D" id="3.30.1330.60">
    <property type="entry name" value="OmpA-like domain"/>
    <property type="match status" value="1"/>
</dbReference>
<dbReference type="PANTHER" id="PTHR30329:SF17">
    <property type="entry name" value="LIPOPROTEIN YFIB-RELATED"/>
    <property type="match status" value="1"/>
</dbReference>
<dbReference type="PRINTS" id="PR01021">
    <property type="entry name" value="OMPADOMAIN"/>
</dbReference>
<sequence length="168" mass="17750">MPTFDVFRLAQWRAICVVLAAVVLAGCQSVPKGLSAPQIAVLQAHGFQPGDAGWELDMSTKMLFASDESTLSVASREAVMRVGKALAEVGIARLRVDGHTDSAGSDAYNDALSLRRAEVVAQVLVEHAGFLPDAIAVRGLGKRVPASNNRSASGRAENRRVSIVVANQ</sequence>
<dbReference type="CDD" id="cd07185">
    <property type="entry name" value="OmpA_C-like"/>
    <property type="match status" value="1"/>
</dbReference>
<keyword evidence="2" id="KW-0472">Membrane</keyword>
<organism evidence="5">
    <name type="scientific">plant metagenome</name>
    <dbReference type="NCBI Taxonomy" id="1297885"/>
    <lineage>
        <taxon>unclassified sequences</taxon>
        <taxon>metagenomes</taxon>
        <taxon>organismal metagenomes</taxon>
    </lineage>
</organism>
<dbReference type="InterPro" id="IPR006664">
    <property type="entry name" value="OMP_bac"/>
</dbReference>
<name>A0A484S6W4_9ZZZZ</name>
<dbReference type="AlphaFoldDB" id="A0A484S6W4"/>
<gene>
    <name evidence="4" type="ORF">ANT2_0825</name>
    <name evidence="5" type="ORF">ANT3_0826</name>
</gene>
<dbReference type="InterPro" id="IPR036737">
    <property type="entry name" value="OmpA-like_sf"/>
</dbReference>